<evidence type="ECO:0000256" key="1">
    <source>
        <dbReference type="SAM" id="SignalP"/>
    </source>
</evidence>
<accession>A0ABV6RH51</accession>
<comment type="caution">
    <text evidence="2">The sequence shown here is derived from an EMBL/GenBank/DDBJ whole genome shotgun (WGS) entry which is preliminary data.</text>
</comment>
<organism evidence="2 3">
    <name type="scientific">Lysobacter korlensis</name>
    <dbReference type="NCBI Taxonomy" id="553636"/>
    <lineage>
        <taxon>Bacteria</taxon>
        <taxon>Pseudomonadati</taxon>
        <taxon>Pseudomonadota</taxon>
        <taxon>Gammaproteobacteria</taxon>
        <taxon>Lysobacterales</taxon>
        <taxon>Lysobacteraceae</taxon>
        <taxon>Lysobacter</taxon>
    </lineage>
</organism>
<feature type="signal peptide" evidence="1">
    <location>
        <begin position="1"/>
        <end position="20"/>
    </location>
</feature>
<keyword evidence="3" id="KW-1185">Reference proteome</keyword>
<dbReference type="EMBL" id="JBHLTG010000001">
    <property type="protein sequence ID" value="MFC0676301.1"/>
    <property type="molecule type" value="Genomic_DNA"/>
</dbReference>
<dbReference type="RefSeq" id="WP_386663888.1">
    <property type="nucleotide sequence ID" value="NZ_JBHLTG010000001.1"/>
</dbReference>
<evidence type="ECO:0000313" key="2">
    <source>
        <dbReference type="EMBL" id="MFC0676301.1"/>
    </source>
</evidence>
<feature type="chain" id="PRO_5046358773" description="Secreted protein" evidence="1">
    <location>
        <begin position="21"/>
        <end position="181"/>
    </location>
</feature>
<gene>
    <name evidence="2" type="ORF">ACFFGH_00365</name>
</gene>
<evidence type="ECO:0008006" key="4">
    <source>
        <dbReference type="Google" id="ProtNLM"/>
    </source>
</evidence>
<protein>
    <recommendedName>
        <fullName evidence="4">Secreted protein</fullName>
    </recommendedName>
</protein>
<sequence>MHKTIATALLLMALPFVAFATDNAELRALKQADQTDRSDPMLSDKWPDVLQRDAQRRKRVLEILQAGGLTTAWDYYNAALVMQHGRSSDDIRLAHSLSTIAATLDPKHPSAKWLMAASWDRLMLRFKQPQWYGTQSIQDDSGKFVLYTVHPDAVTDADRVALGVPTLAQAQAEADRANTDK</sequence>
<name>A0ABV6RH51_9GAMM</name>
<proteinExistence type="predicted"/>
<keyword evidence="1" id="KW-0732">Signal</keyword>
<dbReference type="Proteomes" id="UP001589896">
    <property type="component" value="Unassembled WGS sequence"/>
</dbReference>
<evidence type="ECO:0000313" key="3">
    <source>
        <dbReference type="Proteomes" id="UP001589896"/>
    </source>
</evidence>
<reference evidence="2 3" key="1">
    <citation type="submission" date="2024-09" db="EMBL/GenBank/DDBJ databases">
        <authorList>
            <person name="Sun Q."/>
            <person name="Mori K."/>
        </authorList>
    </citation>
    <scope>NUCLEOTIDE SEQUENCE [LARGE SCALE GENOMIC DNA]</scope>
    <source>
        <strain evidence="2 3">KCTC 23076</strain>
    </source>
</reference>